<dbReference type="eggNOG" id="COG1194">
    <property type="taxonomic scope" value="Bacteria"/>
</dbReference>
<evidence type="ECO:0000256" key="13">
    <source>
        <dbReference type="ARBA" id="ARBA00023295"/>
    </source>
</evidence>
<evidence type="ECO:0000256" key="3">
    <source>
        <dbReference type="ARBA" id="ARBA00008343"/>
    </source>
</evidence>
<evidence type="ECO:0000256" key="8">
    <source>
        <dbReference type="ARBA" id="ARBA00022763"/>
    </source>
</evidence>
<comment type="function">
    <text evidence="2">Adenine glycosylase active on G-A mispairs. MutY also corrects error-prone DNA synthesis past GO lesions which are due to the oxidatively damaged form of guanine: 7,8-dihydro-8-oxoguanine (8-oxo-dGTP).</text>
</comment>
<protein>
    <recommendedName>
        <fullName evidence="5 14">Adenine DNA glycosylase</fullName>
        <ecNumber evidence="4 14">3.2.2.31</ecNumber>
    </recommendedName>
</protein>
<dbReference type="PANTHER" id="PTHR42944">
    <property type="entry name" value="ADENINE DNA GLYCOSYLASE"/>
    <property type="match status" value="1"/>
</dbReference>
<evidence type="ECO:0000256" key="10">
    <source>
        <dbReference type="ARBA" id="ARBA00023004"/>
    </source>
</evidence>
<dbReference type="Pfam" id="PF14815">
    <property type="entry name" value="NUDIX_4"/>
    <property type="match status" value="1"/>
</dbReference>
<keyword evidence="12" id="KW-0234">DNA repair</keyword>
<name>A0A1X0VFH2_LEUPS</name>
<dbReference type="GO" id="GO:0046872">
    <property type="term" value="F:metal ion binding"/>
    <property type="evidence" value="ECO:0007669"/>
    <property type="project" value="UniProtKB-UniRule"/>
</dbReference>
<dbReference type="InterPro" id="IPR003265">
    <property type="entry name" value="HhH-GPD_domain"/>
</dbReference>
<reference evidence="16 17" key="1">
    <citation type="journal article" date="2017" name="Front. Microbiol.">
        <title>Genomic Characterization of Dairy Associated Leuconostoc Species and Diversity of Leuconostocs in Undefined Mixed Mesophilic Starter Cultures.</title>
        <authorList>
            <person name="Frantzen C.A."/>
            <person name="Kot W."/>
            <person name="Pedersen T.B."/>
            <person name="Ardo Y.M."/>
            <person name="Broadbent J.R."/>
            <person name="Neve H."/>
            <person name="Hansen L.H."/>
            <person name="Dal Bello F."/>
            <person name="Ostlie H.M."/>
            <person name="Kleppen H.P."/>
            <person name="Vogensen F.K."/>
            <person name="Holo H."/>
        </authorList>
    </citation>
    <scope>NUCLEOTIDE SEQUENCE [LARGE SCALE GENOMIC DNA]</scope>
    <source>
        <strain evidence="16 17">LMGCF08</strain>
    </source>
</reference>
<dbReference type="GO" id="GO:0006298">
    <property type="term" value="P:mismatch repair"/>
    <property type="evidence" value="ECO:0007669"/>
    <property type="project" value="TreeGrafter"/>
</dbReference>
<keyword evidence="7" id="KW-0479">Metal-binding</keyword>
<accession>A0A1X0VFH2</accession>
<evidence type="ECO:0000256" key="4">
    <source>
        <dbReference type="ARBA" id="ARBA00012045"/>
    </source>
</evidence>
<evidence type="ECO:0000256" key="14">
    <source>
        <dbReference type="RuleBase" id="RU365096"/>
    </source>
</evidence>
<evidence type="ECO:0000256" key="7">
    <source>
        <dbReference type="ARBA" id="ARBA00022723"/>
    </source>
</evidence>
<dbReference type="CDD" id="cd00056">
    <property type="entry name" value="ENDO3c"/>
    <property type="match status" value="1"/>
</dbReference>
<gene>
    <name evidence="16" type="ORF">BMR96_01490</name>
</gene>
<dbReference type="PANTHER" id="PTHR42944:SF1">
    <property type="entry name" value="ADENINE DNA GLYCOSYLASE"/>
    <property type="match status" value="1"/>
</dbReference>
<comment type="caution">
    <text evidence="16">The sequence shown here is derived from an EMBL/GenBank/DDBJ whole genome shotgun (WGS) entry which is preliminary data.</text>
</comment>
<dbReference type="GO" id="GO:0000701">
    <property type="term" value="F:purine-specific mismatch base pair DNA N-glycosylase activity"/>
    <property type="evidence" value="ECO:0007669"/>
    <property type="project" value="UniProtKB-EC"/>
</dbReference>
<dbReference type="Gene3D" id="3.90.79.10">
    <property type="entry name" value="Nucleoside Triphosphate Pyrophosphohydrolase"/>
    <property type="match status" value="1"/>
</dbReference>
<keyword evidence="6" id="KW-0004">4Fe-4S</keyword>
<dbReference type="InterPro" id="IPR011257">
    <property type="entry name" value="DNA_glycosylase"/>
</dbReference>
<comment type="similarity">
    <text evidence="3 14">Belongs to the Nth/MutY family.</text>
</comment>
<dbReference type="SMART" id="SM00478">
    <property type="entry name" value="ENDO3c"/>
    <property type="match status" value="1"/>
</dbReference>
<evidence type="ECO:0000313" key="16">
    <source>
        <dbReference type="EMBL" id="ORI98492.1"/>
    </source>
</evidence>
<dbReference type="Gene3D" id="1.10.1670.10">
    <property type="entry name" value="Helix-hairpin-Helix base-excision DNA repair enzymes (C-terminal)"/>
    <property type="match status" value="1"/>
</dbReference>
<comment type="catalytic activity">
    <reaction evidence="1 14">
        <text>Hydrolyzes free adenine bases from 7,8-dihydro-8-oxoguanine:adenine mismatched double-stranded DNA, leaving an apurinic site.</text>
        <dbReference type="EC" id="3.2.2.31"/>
    </reaction>
</comment>
<evidence type="ECO:0000256" key="11">
    <source>
        <dbReference type="ARBA" id="ARBA00023014"/>
    </source>
</evidence>
<evidence type="ECO:0000259" key="15">
    <source>
        <dbReference type="SMART" id="SM00478"/>
    </source>
</evidence>
<dbReference type="InterPro" id="IPR023170">
    <property type="entry name" value="HhH_base_excis_C"/>
</dbReference>
<dbReference type="RefSeq" id="WP_004913938.1">
    <property type="nucleotide sequence ID" value="NZ_MPLS01000003.1"/>
</dbReference>
<keyword evidence="10 14" id="KW-0408">Iron</keyword>
<dbReference type="Pfam" id="PF00730">
    <property type="entry name" value="HhH-GPD"/>
    <property type="match status" value="1"/>
</dbReference>
<dbReference type="InterPro" id="IPR000445">
    <property type="entry name" value="HhH_motif"/>
</dbReference>
<dbReference type="SUPFAM" id="SSF55811">
    <property type="entry name" value="Nudix"/>
    <property type="match status" value="1"/>
</dbReference>
<proteinExistence type="inferred from homology"/>
<dbReference type="SUPFAM" id="SSF48150">
    <property type="entry name" value="DNA-glycosylase"/>
    <property type="match status" value="1"/>
</dbReference>
<evidence type="ECO:0000256" key="12">
    <source>
        <dbReference type="ARBA" id="ARBA00023204"/>
    </source>
</evidence>
<keyword evidence="8 14" id="KW-0227">DNA damage</keyword>
<dbReference type="EC" id="3.2.2.31" evidence="4 14"/>
<keyword evidence="11" id="KW-0411">Iron-sulfur</keyword>
<dbReference type="GO" id="GO:0034039">
    <property type="term" value="F:8-oxo-7,8-dihydroguanine DNA N-glycosylase activity"/>
    <property type="evidence" value="ECO:0007669"/>
    <property type="project" value="TreeGrafter"/>
</dbReference>
<evidence type="ECO:0000256" key="2">
    <source>
        <dbReference type="ARBA" id="ARBA00002933"/>
    </source>
</evidence>
<dbReference type="InterPro" id="IPR029119">
    <property type="entry name" value="MutY_C"/>
</dbReference>
<keyword evidence="9" id="KW-0378">Hydrolase</keyword>
<dbReference type="InterPro" id="IPR015797">
    <property type="entry name" value="NUDIX_hydrolase-like_dom_sf"/>
</dbReference>
<dbReference type="CDD" id="cd03431">
    <property type="entry name" value="NUDIX_DNA_Glycosylase_C-MutY"/>
    <property type="match status" value="1"/>
</dbReference>
<dbReference type="InterPro" id="IPR044298">
    <property type="entry name" value="MIG/MutY"/>
</dbReference>
<dbReference type="STRING" id="33968.BMS77_00515"/>
<dbReference type="GO" id="GO:0032357">
    <property type="term" value="F:oxidized purine DNA binding"/>
    <property type="evidence" value="ECO:0007669"/>
    <property type="project" value="TreeGrafter"/>
</dbReference>
<dbReference type="GO" id="GO:0051539">
    <property type="term" value="F:4 iron, 4 sulfur cluster binding"/>
    <property type="evidence" value="ECO:0007669"/>
    <property type="project" value="UniProtKB-UniRule"/>
</dbReference>
<dbReference type="AlphaFoldDB" id="A0A1X0VFH2"/>
<dbReference type="GO" id="GO:0035485">
    <property type="term" value="F:adenine/guanine mispair binding"/>
    <property type="evidence" value="ECO:0007669"/>
    <property type="project" value="TreeGrafter"/>
</dbReference>
<evidence type="ECO:0000256" key="6">
    <source>
        <dbReference type="ARBA" id="ARBA00022485"/>
    </source>
</evidence>
<dbReference type="FunFam" id="1.10.340.30:FF:000002">
    <property type="entry name" value="Adenine DNA glycosylase"/>
    <property type="match status" value="1"/>
</dbReference>
<evidence type="ECO:0000313" key="17">
    <source>
        <dbReference type="Proteomes" id="UP000192288"/>
    </source>
</evidence>
<feature type="domain" description="HhH-GPD" evidence="15">
    <location>
        <begin position="45"/>
        <end position="196"/>
    </location>
</feature>
<dbReference type="Proteomes" id="UP000192288">
    <property type="component" value="Unassembled WGS sequence"/>
</dbReference>
<keyword evidence="13 14" id="KW-0326">Glycosidase</keyword>
<evidence type="ECO:0000256" key="5">
    <source>
        <dbReference type="ARBA" id="ARBA00022023"/>
    </source>
</evidence>
<organism evidence="16 17">
    <name type="scientific">Leuconostoc pseudomesenteroides</name>
    <dbReference type="NCBI Taxonomy" id="33968"/>
    <lineage>
        <taxon>Bacteria</taxon>
        <taxon>Bacillati</taxon>
        <taxon>Bacillota</taxon>
        <taxon>Bacilli</taxon>
        <taxon>Lactobacillales</taxon>
        <taxon>Lactobacillaceae</taxon>
        <taxon>Leuconostoc</taxon>
    </lineage>
</organism>
<dbReference type="InterPro" id="IPR005760">
    <property type="entry name" value="A/G_AdeGlyc_MutY"/>
</dbReference>
<dbReference type="EMBL" id="MPLS01000003">
    <property type="protein sequence ID" value="ORI98492.1"/>
    <property type="molecule type" value="Genomic_DNA"/>
</dbReference>
<dbReference type="Pfam" id="PF00633">
    <property type="entry name" value="HHH"/>
    <property type="match status" value="1"/>
</dbReference>
<dbReference type="GO" id="GO:0006284">
    <property type="term" value="P:base-excision repair"/>
    <property type="evidence" value="ECO:0007669"/>
    <property type="project" value="UniProtKB-UniRule"/>
</dbReference>
<dbReference type="NCBIfam" id="TIGR01084">
    <property type="entry name" value="mutY"/>
    <property type="match status" value="1"/>
</dbReference>
<sequence>MEKWSQQTIESFRETLLHWYDDEGRKTLPWRQNHDPYRVMVSEIMLQQTQVATVIPYFERFMQQLPTVSALAQAPEEVVLKLWEGLGYYSRARNLQKAAQYVVREYDGEWPTTSKELQTLPGVGPYTAAAIASISFGEVVPAVDGNQYRVFSRLLKIDADIAQPKSRQIFYDAILPIVDPKRPGDFNQAIMDLGASYMSAKNADTQHSPVKSFNAAYRDGVESHYPVKTPKPKPVKQLFVAHVYEKNGALLLEQRPETGLLANFWTFPLTPINSVEDIQGNMLNIKPVVHIFTHRRWEIWLVKSTSITPDSWQKYFNQEELAALSLPKLQYKLLEKLNVSESEI</sequence>
<evidence type="ECO:0000256" key="9">
    <source>
        <dbReference type="ARBA" id="ARBA00022801"/>
    </source>
</evidence>
<evidence type="ECO:0000256" key="1">
    <source>
        <dbReference type="ARBA" id="ARBA00000843"/>
    </source>
</evidence>
<comment type="cofactor">
    <cofactor evidence="14">
        <name>[4Fe-4S] cluster</name>
        <dbReference type="ChEBI" id="CHEBI:49883"/>
    </cofactor>
    <text evidence="14">Binds 1 [4Fe-4S] cluster.</text>
</comment>
<dbReference type="Gene3D" id="1.10.340.30">
    <property type="entry name" value="Hypothetical protein, domain 2"/>
    <property type="match status" value="1"/>
</dbReference>